<evidence type="ECO:0000313" key="3">
    <source>
        <dbReference type="Proteomes" id="UP000094112"/>
    </source>
</evidence>
<dbReference type="PROSITE" id="PS50181">
    <property type="entry name" value="FBOX"/>
    <property type="match status" value="1"/>
</dbReference>
<protein>
    <recommendedName>
        <fullName evidence="1">F-box domain-containing protein</fullName>
    </recommendedName>
</protein>
<dbReference type="InterPro" id="IPR032675">
    <property type="entry name" value="LRR_dom_sf"/>
</dbReference>
<dbReference type="InterPro" id="IPR001810">
    <property type="entry name" value="F-box_dom"/>
</dbReference>
<evidence type="ECO:0000313" key="2">
    <source>
        <dbReference type="EMBL" id="ODQ61353.1"/>
    </source>
</evidence>
<dbReference type="SUPFAM" id="SSF52058">
    <property type="entry name" value="L domain-like"/>
    <property type="match status" value="1"/>
</dbReference>
<dbReference type="SUPFAM" id="SSF52047">
    <property type="entry name" value="RNI-like"/>
    <property type="match status" value="1"/>
</dbReference>
<dbReference type="Proteomes" id="UP000094112">
    <property type="component" value="Unassembled WGS sequence"/>
</dbReference>
<evidence type="ECO:0000259" key="1">
    <source>
        <dbReference type="PROSITE" id="PS50181"/>
    </source>
</evidence>
<keyword evidence="3" id="KW-1185">Reference proteome</keyword>
<accession>A0A1E3P7I8</accession>
<dbReference type="RefSeq" id="XP_019040560.1">
    <property type="nucleotide sequence ID" value="XM_019184645.1"/>
</dbReference>
<organism evidence="2 3">
    <name type="scientific">Wickerhamomyces anomalus (strain ATCC 58044 / CBS 1984 / NCYC 433 / NRRL Y-366-8)</name>
    <name type="common">Yeast</name>
    <name type="synonym">Hansenula anomala</name>
    <dbReference type="NCBI Taxonomy" id="683960"/>
    <lineage>
        <taxon>Eukaryota</taxon>
        <taxon>Fungi</taxon>
        <taxon>Dikarya</taxon>
        <taxon>Ascomycota</taxon>
        <taxon>Saccharomycotina</taxon>
        <taxon>Saccharomycetes</taxon>
        <taxon>Phaffomycetales</taxon>
        <taxon>Wickerhamomycetaceae</taxon>
        <taxon>Wickerhamomyces</taxon>
    </lineage>
</organism>
<sequence>MTDFTRTLDFTDLPDVLIEKVVQELDSNDIIKLLSNSKKVQDEFKGNYHIVHDNADDSIYNNLPKDLHTNVMDKVAIEKLLNFKGTLLLEVHQMEQSWLEFFDLINGLSEQTTCRITIYGVETIPYELQEHFHRVVNLSALDKGFIKSIHLPDITILHFLILHWDPSIFKAPKLNRLILGDCKLVDPGFKINFPQLEELHLEEAIGKGLEIFEIPKTLSLRDASDIVKIENLKSQDLKFLRIEACPNLNILQNCEFPNLNHFEIYDTPLDYVTDLKAPNLINIVLESSSAILAWNKIDAVNLKELTISCGALEQFQNFNTPNIEFAELNLSGQPILESYKDYESPCNALENVRIMILTSCIQILEGLNLTKLDQLSLQDEFYHRLTTKTKFPVLQSLNLCHNDLIQQVPSFEAPQLEMITVIGSFNFISINNIPEAYPSLKHLKIDNCALSTITGIDFPNLETLDIQSDVPNFTLTNCHFANLKQLTISPKANTGISLAYYDHLMKSVFQFTAPKLAHLMLLDMFIKTPFSTVGFPILKELTIFHVEQLELVDSEILEVLDLSKNEGLEKLDMGILPNLIEFYPPRSIDSFTKNALGLEKNGMEKGVESSIVDTTSELLEQLMLR</sequence>
<name>A0A1E3P7I8_WICAA</name>
<dbReference type="GeneID" id="30201891"/>
<dbReference type="InterPro" id="IPR053772">
    <property type="entry name" value="At1g61320/At1g61330-like"/>
</dbReference>
<gene>
    <name evidence="2" type="ORF">WICANDRAFT_77985</name>
</gene>
<dbReference type="AlphaFoldDB" id="A0A1E3P7I8"/>
<dbReference type="PANTHER" id="PTHR34145:SF28">
    <property type="entry name" value="F-BOX DOMAIN-CONTAINING PROTEIN"/>
    <property type="match status" value="1"/>
</dbReference>
<dbReference type="OrthoDB" id="10530439at2759"/>
<dbReference type="EMBL" id="KV454209">
    <property type="protein sequence ID" value="ODQ61353.1"/>
    <property type="molecule type" value="Genomic_DNA"/>
</dbReference>
<feature type="domain" description="F-box" evidence="1">
    <location>
        <begin position="7"/>
        <end position="63"/>
    </location>
</feature>
<reference evidence="2 3" key="1">
    <citation type="journal article" date="2016" name="Proc. Natl. Acad. Sci. U.S.A.">
        <title>Comparative genomics of biotechnologically important yeasts.</title>
        <authorList>
            <person name="Riley R."/>
            <person name="Haridas S."/>
            <person name="Wolfe K.H."/>
            <person name="Lopes M.R."/>
            <person name="Hittinger C.T."/>
            <person name="Goeker M."/>
            <person name="Salamov A.A."/>
            <person name="Wisecaver J.H."/>
            <person name="Long T.M."/>
            <person name="Calvey C.H."/>
            <person name="Aerts A.L."/>
            <person name="Barry K.W."/>
            <person name="Choi C."/>
            <person name="Clum A."/>
            <person name="Coughlan A.Y."/>
            <person name="Deshpande S."/>
            <person name="Douglass A.P."/>
            <person name="Hanson S.J."/>
            <person name="Klenk H.-P."/>
            <person name="LaButti K.M."/>
            <person name="Lapidus A."/>
            <person name="Lindquist E.A."/>
            <person name="Lipzen A.M."/>
            <person name="Meier-Kolthoff J.P."/>
            <person name="Ohm R.A."/>
            <person name="Otillar R.P."/>
            <person name="Pangilinan J.L."/>
            <person name="Peng Y."/>
            <person name="Rokas A."/>
            <person name="Rosa C.A."/>
            <person name="Scheuner C."/>
            <person name="Sibirny A.A."/>
            <person name="Slot J.C."/>
            <person name="Stielow J.B."/>
            <person name="Sun H."/>
            <person name="Kurtzman C.P."/>
            <person name="Blackwell M."/>
            <person name="Grigoriev I.V."/>
            <person name="Jeffries T.W."/>
        </authorList>
    </citation>
    <scope>NUCLEOTIDE SEQUENCE [LARGE SCALE GENOMIC DNA]</scope>
    <source>
        <strain evidence="3">ATCC 58044 / CBS 1984 / NCYC 433 / NRRL Y-366-8</strain>
    </source>
</reference>
<dbReference type="Gene3D" id="3.80.10.10">
    <property type="entry name" value="Ribonuclease Inhibitor"/>
    <property type="match status" value="2"/>
</dbReference>
<dbReference type="PANTHER" id="PTHR34145">
    <property type="entry name" value="OS02G0105600 PROTEIN"/>
    <property type="match status" value="1"/>
</dbReference>
<proteinExistence type="predicted"/>